<dbReference type="PANTHER" id="PTHR44942">
    <property type="entry name" value="METHYLTRANSF_11 DOMAIN-CONTAINING PROTEIN"/>
    <property type="match status" value="1"/>
</dbReference>
<keyword evidence="3 5" id="KW-0808">Transferase</keyword>
<dbReference type="GO" id="GO:0008757">
    <property type="term" value="F:S-adenosylmethionine-dependent methyltransferase activity"/>
    <property type="evidence" value="ECO:0007669"/>
    <property type="project" value="InterPro"/>
</dbReference>
<dbReference type="InterPro" id="IPR051052">
    <property type="entry name" value="Diverse_substrate_MTase"/>
</dbReference>
<protein>
    <submittedName>
        <fullName evidence="5">Methyltransferase family protein</fullName>
    </submittedName>
</protein>
<dbReference type="EMBL" id="QUNR01000001">
    <property type="protein sequence ID" value="REH40500.1"/>
    <property type="molecule type" value="Genomic_DNA"/>
</dbReference>
<name>A0A3E0HAD2_9GAMM</name>
<accession>A0A3E0HAD2</accession>
<comment type="similarity">
    <text evidence="1">Belongs to the methyltransferase superfamily.</text>
</comment>
<sequence>MVCATEQPATGPWQANVARHFQRAAMSYADTSALQQASAQDFFACTQARGLVLELGAGHGAIAQLISECTAVSTVLALDISEAMLRQAPIGPKVQRVVGSALAIPLRDQCVDTVMSHFALHWCLSPRAVAAELRRVVRAQGHAQLAIPLAGSLAPLHGDGGDGALLLPLAQWQAAFAQDWQLEASDVKTYTRHFTSARDWLAYLRAMGVTATPQAAPASRRHVRELLAGIEQAAEPAGIPFTFQVWHARLRAV</sequence>
<keyword evidence="6" id="KW-1185">Reference proteome</keyword>
<dbReference type="InterPro" id="IPR029063">
    <property type="entry name" value="SAM-dependent_MTases_sf"/>
</dbReference>
<evidence type="ECO:0000256" key="3">
    <source>
        <dbReference type="ARBA" id="ARBA00022679"/>
    </source>
</evidence>
<dbReference type="InterPro" id="IPR013216">
    <property type="entry name" value="Methyltransf_11"/>
</dbReference>
<reference evidence="5 6" key="1">
    <citation type="submission" date="2018-08" db="EMBL/GenBank/DDBJ databases">
        <title>Genomic Encyclopedia of Type Strains, Phase IV (KMG-IV): sequencing the most valuable type-strain genomes for metagenomic binning, comparative biology and taxonomic classification.</title>
        <authorList>
            <person name="Goeker M."/>
        </authorList>
    </citation>
    <scope>NUCLEOTIDE SEQUENCE [LARGE SCALE GENOMIC DNA]</scope>
    <source>
        <strain evidence="5 6">DSM 26022</strain>
    </source>
</reference>
<evidence type="ECO:0000313" key="5">
    <source>
        <dbReference type="EMBL" id="REH40500.1"/>
    </source>
</evidence>
<keyword evidence="2 5" id="KW-0489">Methyltransferase</keyword>
<dbReference type="CDD" id="cd02440">
    <property type="entry name" value="AdoMet_MTases"/>
    <property type="match status" value="1"/>
</dbReference>
<dbReference type="Proteomes" id="UP000256774">
    <property type="component" value="Unassembled WGS sequence"/>
</dbReference>
<organism evidence="5 6">
    <name type="scientific">Paraperlucidibaca baekdonensis</name>
    <dbReference type="NCBI Taxonomy" id="748120"/>
    <lineage>
        <taxon>Bacteria</taxon>
        <taxon>Pseudomonadati</taxon>
        <taxon>Pseudomonadota</taxon>
        <taxon>Gammaproteobacteria</taxon>
        <taxon>Moraxellales</taxon>
        <taxon>Moraxellaceae</taxon>
        <taxon>Paraperlucidibaca</taxon>
    </lineage>
</organism>
<gene>
    <name evidence="5" type="ORF">DFR26_0701</name>
</gene>
<feature type="domain" description="Methyltransferase type 11" evidence="4">
    <location>
        <begin position="53"/>
        <end position="142"/>
    </location>
</feature>
<dbReference type="PANTHER" id="PTHR44942:SF4">
    <property type="entry name" value="METHYLTRANSFERASE TYPE 11 DOMAIN-CONTAINING PROTEIN"/>
    <property type="match status" value="1"/>
</dbReference>
<evidence type="ECO:0000256" key="1">
    <source>
        <dbReference type="ARBA" id="ARBA00008361"/>
    </source>
</evidence>
<evidence type="ECO:0000313" key="6">
    <source>
        <dbReference type="Proteomes" id="UP000256774"/>
    </source>
</evidence>
<comment type="caution">
    <text evidence="5">The sequence shown here is derived from an EMBL/GenBank/DDBJ whole genome shotgun (WGS) entry which is preliminary data.</text>
</comment>
<dbReference type="Pfam" id="PF08241">
    <property type="entry name" value="Methyltransf_11"/>
    <property type="match status" value="1"/>
</dbReference>
<evidence type="ECO:0000256" key="2">
    <source>
        <dbReference type="ARBA" id="ARBA00022603"/>
    </source>
</evidence>
<proteinExistence type="inferred from homology"/>
<dbReference type="GO" id="GO:0032259">
    <property type="term" value="P:methylation"/>
    <property type="evidence" value="ECO:0007669"/>
    <property type="project" value="UniProtKB-KW"/>
</dbReference>
<evidence type="ECO:0000259" key="4">
    <source>
        <dbReference type="Pfam" id="PF08241"/>
    </source>
</evidence>
<dbReference type="SUPFAM" id="SSF53335">
    <property type="entry name" value="S-adenosyl-L-methionine-dependent methyltransferases"/>
    <property type="match status" value="1"/>
</dbReference>
<dbReference type="Gene3D" id="3.40.50.150">
    <property type="entry name" value="Vaccinia Virus protein VP39"/>
    <property type="match status" value="1"/>
</dbReference>
<dbReference type="AlphaFoldDB" id="A0A3E0HAD2"/>